<keyword evidence="2" id="KW-0201">Cytochrome c-type biogenesis</keyword>
<evidence type="ECO:0000313" key="8">
    <source>
        <dbReference type="EMBL" id="QYR52516.1"/>
    </source>
</evidence>
<evidence type="ECO:0000256" key="5">
    <source>
        <dbReference type="SAM" id="Phobius"/>
    </source>
</evidence>
<dbReference type="PANTHER" id="PTHR47870:SF1">
    <property type="entry name" value="CYTOCHROME C-TYPE BIOGENESIS PROTEIN CCMH"/>
    <property type="match status" value="1"/>
</dbReference>
<dbReference type="InterPro" id="IPR056412">
    <property type="entry name" value="Ig_CycH"/>
</dbReference>
<evidence type="ECO:0000259" key="7">
    <source>
        <dbReference type="Pfam" id="PF23914"/>
    </source>
</evidence>
<name>A0ABX8WLL1_9GAMM</name>
<keyword evidence="3 4" id="KW-0802">TPR repeat</keyword>
<evidence type="ECO:0000256" key="3">
    <source>
        <dbReference type="ARBA" id="ARBA00022803"/>
    </source>
</evidence>
<dbReference type="InterPro" id="IPR011990">
    <property type="entry name" value="TPR-like_helical_dom_sf"/>
</dbReference>
<dbReference type="RefSeq" id="WP_220379301.1">
    <property type="nucleotide sequence ID" value="NZ_CP080544.1"/>
</dbReference>
<feature type="domain" description="Cytochrome c-type biogenesis protein H Ig-like" evidence="6">
    <location>
        <begin position="225"/>
        <end position="330"/>
    </location>
</feature>
<sequence length="336" mass="35948">MNTQFLVIAAVLVVVVMALVLYPVFKRQFVLGLALLLICAVSVGALYTQLGTSAALDARLVNQPRSLKDAIYQLETALAKDPAQAEGWALLAQTYRQDNQFVKSRDAFAKASALAPANVALLTDAAESRAMADPKHLFDADALALLDKALRLDADNERARWFMGVALRQQGKNAEAAEMWTPLLARVEPAAAEALLPQVNLARTAAGLPAIDMPERKTTAGTHAIDIALTINPALAKDPRWNADSAVFVIARVPNGPPMPVAARKLSLSELPASLRLTDADSPMPTAKLSGVEEVEVFARLSVDGSANRGENDVETAPQRVRLPSAVPLRLELGKP</sequence>
<protein>
    <submittedName>
        <fullName evidence="8">Cytochrome C biogenesis protein</fullName>
    </submittedName>
</protein>
<dbReference type="SUPFAM" id="SSF48452">
    <property type="entry name" value="TPR-like"/>
    <property type="match status" value="1"/>
</dbReference>
<reference evidence="8 9" key="1">
    <citation type="submission" date="2021-08" db="EMBL/GenBank/DDBJ databases">
        <title>Lysobacter sp. strain CJ11 Genome sequencing and assembly.</title>
        <authorList>
            <person name="Kim I."/>
        </authorList>
    </citation>
    <scope>NUCLEOTIDE SEQUENCE [LARGE SCALE GENOMIC DNA]</scope>
    <source>
        <strain evidence="8 9">CJ11</strain>
    </source>
</reference>
<accession>A0ABX8WLL1</accession>
<evidence type="ECO:0000256" key="1">
    <source>
        <dbReference type="ARBA" id="ARBA00022737"/>
    </source>
</evidence>
<dbReference type="Pfam" id="PF23914">
    <property type="entry name" value="TPR_CcmH_CycH"/>
    <property type="match status" value="1"/>
</dbReference>
<evidence type="ECO:0000313" key="9">
    <source>
        <dbReference type="Proteomes" id="UP000824755"/>
    </source>
</evidence>
<dbReference type="PANTHER" id="PTHR47870">
    <property type="entry name" value="CYTOCHROME C-TYPE BIOGENESIS PROTEIN CCMH"/>
    <property type="match status" value="1"/>
</dbReference>
<dbReference type="EMBL" id="CP080544">
    <property type="protein sequence ID" value="QYR52516.1"/>
    <property type="molecule type" value="Genomic_DNA"/>
</dbReference>
<keyword evidence="1" id="KW-0677">Repeat</keyword>
<dbReference type="InterPro" id="IPR056413">
    <property type="entry name" value="TPR_CcmH_CycH"/>
</dbReference>
<dbReference type="Gene3D" id="1.25.40.10">
    <property type="entry name" value="Tetratricopeptide repeat domain"/>
    <property type="match status" value="1"/>
</dbReference>
<feature type="repeat" description="TPR" evidence="4">
    <location>
        <begin position="85"/>
        <end position="118"/>
    </location>
</feature>
<dbReference type="PROSITE" id="PS50005">
    <property type="entry name" value="TPR"/>
    <property type="match status" value="1"/>
</dbReference>
<dbReference type="Pfam" id="PF23892">
    <property type="entry name" value="Ig_CycH"/>
    <property type="match status" value="1"/>
</dbReference>
<dbReference type="InterPro" id="IPR051263">
    <property type="entry name" value="C-type_cytochrome_biogenesis"/>
</dbReference>
<feature type="transmembrane region" description="Helical" evidence="5">
    <location>
        <begin position="29"/>
        <end position="47"/>
    </location>
</feature>
<feature type="domain" description="Cytochrome c-type biogenesis protein H TPR" evidence="7">
    <location>
        <begin position="66"/>
        <end position="190"/>
    </location>
</feature>
<keyword evidence="9" id="KW-1185">Reference proteome</keyword>
<feature type="transmembrane region" description="Helical" evidence="5">
    <location>
        <begin position="6"/>
        <end position="22"/>
    </location>
</feature>
<proteinExistence type="predicted"/>
<evidence type="ECO:0000256" key="2">
    <source>
        <dbReference type="ARBA" id="ARBA00022748"/>
    </source>
</evidence>
<keyword evidence="5" id="KW-0472">Membrane</keyword>
<dbReference type="Proteomes" id="UP000824755">
    <property type="component" value="Chromosome"/>
</dbReference>
<gene>
    <name evidence="8" type="ORF">H8L67_07920</name>
</gene>
<keyword evidence="5" id="KW-1133">Transmembrane helix</keyword>
<evidence type="ECO:0000256" key="4">
    <source>
        <dbReference type="PROSITE-ProRule" id="PRU00339"/>
    </source>
</evidence>
<dbReference type="InterPro" id="IPR019734">
    <property type="entry name" value="TPR_rpt"/>
</dbReference>
<keyword evidence="5" id="KW-0812">Transmembrane</keyword>
<organism evidence="8 9">
    <name type="scientific">Lysobacter soyae</name>
    <dbReference type="NCBI Taxonomy" id="2764185"/>
    <lineage>
        <taxon>Bacteria</taxon>
        <taxon>Pseudomonadati</taxon>
        <taxon>Pseudomonadota</taxon>
        <taxon>Gammaproteobacteria</taxon>
        <taxon>Lysobacterales</taxon>
        <taxon>Lysobacteraceae</taxon>
        <taxon>Lysobacter</taxon>
    </lineage>
</organism>
<evidence type="ECO:0000259" key="6">
    <source>
        <dbReference type="Pfam" id="PF23892"/>
    </source>
</evidence>